<evidence type="ECO:0000313" key="2">
    <source>
        <dbReference type="EMBL" id="EME73051.1"/>
    </source>
</evidence>
<dbReference type="InterPro" id="IPR013108">
    <property type="entry name" value="Amidohydro_3"/>
</dbReference>
<name>M5NYV8_9BACI</name>
<dbReference type="EC" id="3.5.2.5" evidence="2"/>
<feature type="domain" description="Amidohydrolase 3" evidence="1">
    <location>
        <begin position="24"/>
        <end position="71"/>
    </location>
</feature>
<evidence type="ECO:0000259" key="1">
    <source>
        <dbReference type="Pfam" id="PF07969"/>
    </source>
</evidence>
<dbReference type="Proteomes" id="UP000011907">
    <property type="component" value="Unassembled WGS sequence"/>
</dbReference>
<proteinExistence type="predicted"/>
<dbReference type="Gene3D" id="3.20.20.140">
    <property type="entry name" value="Metal-dependent hydrolases"/>
    <property type="match status" value="1"/>
</dbReference>
<dbReference type="EMBL" id="AOFM01000009">
    <property type="protein sequence ID" value="EME73051.1"/>
    <property type="molecule type" value="Genomic_DNA"/>
</dbReference>
<comment type="caution">
    <text evidence="2">The sequence shown here is derived from an EMBL/GenBank/DDBJ whole genome shotgun (WGS) entry which is preliminary data.</text>
</comment>
<dbReference type="Pfam" id="PF07969">
    <property type="entry name" value="Amidohydro_3"/>
    <property type="match status" value="1"/>
</dbReference>
<dbReference type="AlphaFoldDB" id="M5NYV8"/>
<dbReference type="SUPFAM" id="SSF51338">
    <property type="entry name" value="Composite domain of metallo-dependent hydrolases"/>
    <property type="match status" value="1"/>
</dbReference>
<accession>M5NYV8</accession>
<dbReference type="InterPro" id="IPR011059">
    <property type="entry name" value="Metal-dep_hydrolase_composite"/>
</dbReference>
<protein>
    <submittedName>
        <fullName evidence="2">Allantoinase</fullName>
        <ecNumber evidence="2">3.5.2.5</ecNumber>
    </submittedName>
</protein>
<reference evidence="2 3" key="1">
    <citation type="journal article" date="2013" name="Genome Announc.">
        <title>Draft Whole-Genome Sequence of Bacillus sonorensis Strain L12, a Source of Nonribosomal Lipopeptides.</title>
        <authorList>
            <person name="Adimpong D.B."/>
            <person name="Sorensen K.I."/>
            <person name="Nielsen D.S."/>
            <person name="Thorsen L."/>
            <person name="Rasmussen T.B."/>
            <person name="Derkx P.M."/>
            <person name="Jespersen L."/>
        </authorList>
    </citation>
    <scope>NUCLEOTIDE SEQUENCE [LARGE SCALE GENOMIC DNA]</scope>
    <source>
        <strain evidence="2 3">L12</strain>
    </source>
</reference>
<sequence>MFRAWGGISGGQFTLLAMIETALTYKVADWTARTPARRFGLGEKKGRIKVGFDADFAIVNLNDSYTVTKDTMFARHNGFGFRLRRS</sequence>
<dbReference type="STRING" id="1274524.BSONL12_14994"/>
<dbReference type="GO" id="GO:0004038">
    <property type="term" value="F:allantoinase activity"/>
    <property type="evidence" value="ECO:0007669"/>
    <property type="project" value="UniProtKB-EC"/>
</dbReference>
<evidence type="ECO:0000313" key="3">
    <source>
        <dbReference type="Proteomes" id="UP000011907"/>
    </source>
</evidence>
<organism evidence="2 3">
    <name type="scientific">Bacillus sonorensis L12</name>
    <dbReference type="NCBI Taxonomy" id="1274524"/>
    <lineage>
        <taxon>Bacteria</taxon>
        <taxon>Bacillati</taxon>
        <taxon>Bacillota</taxon>
        <taxon>Bacilli</taxon>
        <taxon>Bacillales</taxon>
        <taxon>Bacillaceae</taxon>
        <taxon>Bacillus</taxon>
    </lineage>
</organism>
<dbReference type="eggNOG" id="COG0044">
    <property type="taxonomic scope" value="Bacteria"/>
</dbReference>
<dbReference type="OrthoDB" id="9765462at2"/>
<gene>
    <name evidence="2" type="ORF">BSONL12_14994</name>
</gene>
<keyword evidence="2" id="KW-0378">Hydrolase</keyword>